<dbReference type="HOGENOM" id="CLU_010929_0_0_10"/>
<feature type="domain" description="Bacterial surface antigen (D15)" evidence="6">
    <location>
        <begin position="596"/>
        <end position="763"/>
    </location>
</feature>
<dbReference type="EMBL" id="CP002006">
    <property type="protein sequence ID" value="ADE81494.1"/>
    <property type="molecule type" value="Genomic_DNA"/>
</dbReference>
<reference evidence="7 8" key="1">
    <citation type="journal article" date="2010" name="Microb. Ecol.">
        <title>Comparative genome analysis of Prevotella ruminicola and Prevotella bryantii: insights into their environmental niche.</title>
        <authorList>
            <consortium name="North American Consortium for Rumen Bacteria"/>
            <person name="Purushe J."/>
            <person name="Fouts D.E."/>
            <person name="Morrison M."/>
            <person name="White B.A."/>
            <person name="Mackie R.I."/>
            <person name="Coutinho P.M."/>
            <person name="Henrissat B."/>
            <person name="Nelson K.E."/>
        </authorList>
    </citation>
    <scope>NUCLEOTIDE SEQUENCE [LARGE SCALE GENOMIC DNA]</scope>
    <source>
        <strain evidence="8">ATCC 19189 / JCM 8958 / 23</strain>
    </source>
</reference>
<dbReference type="Pfam" id="PF01103">
    <property type="entry name" value="Omp85"/>
    <property type="match status" value="1"/>
</dbReference>
<sequence length="787" mass="89968">MFHPQTENAMLNNIKYIPLVLCLASCSMTKNIPEGEQLFTGLTKIAYDDAKEYDVEAYDTHLENTKVELEAALATEPNGSLFGSSYYTVPWSWHLWVYNKYAGKDSGFARWMTKTFGKPPVLMSQVNPELRSSVARSVLRNNGYFRGDVTYELVPQKNAKKCKIGYTVHLDSLFTLDSVSYVNFPAPIQALIDSTRDESLIKSQSPFSINNLDAERTRISTLLRNNGYYYYSPSYASYLADTFAVDNKAQLRFQLAHGLPDVALRKWYIGKLDVNFRKSAREVLTDSVQRRYLTIHFNGKKSPIMPRVVLRNLSLRPRQEYSYEKYMESASRINATGVFSSTDFQFTPRPDSDTLDLRLNCTFDKPYDFYIECNAIGRTSGRYGPQARIGLTRRNAFHAGEKLDLNLHGAYEWQKSADADMNSYQYGADVSIEFPRIIAPFVHSDRVRRDKNGRVIRRHFYSTPTTYAKVSSDVIRRPDYYKMHIVSGEWTYRWQSSVNSRHEFSPLTLKYQFVNSHTDKFDSVIVENPYLAASMEDCFMPKMRYTYMYTSPSSLRHPIRWEVTVEESGNLVSLWDYAFGRSFSEKDKELFKTPYSQFLRLEADFSKTWNLTPTSQLIGHFNGGIIYCYGNSSEAPYSEYFYVGGANTIRAFGVRSIGPGRFDGRGLGRQLDYLIQNGETKLVGNLEYRTKLFGDLNGAVFLDAGNVWDFTDEYVEGGKFPTSLKQLVKTTALGTGVGLRYDLGFLVIRLDWGLAIHCPYDTGKSGYFNVPSFSGAHTLHFAVGYPF</sequence>
<dbReference type="PANTHER" id="PTHR12815:SF47">
    <property type="entry name" value="TRANSLOCATION AND ASSEMBLY MODULE SUBUNIT TAMA"/>
    <property type="match status" value="1"/>
</dbReference>
<dbReference type="InterPro" id="IPR039910">
    <property type="entry name" value="D15-like"/>
</dbReference>
<keyword evidence="5" id="KW-0998">Cell outer membrane</keyword>
<organism evidence="7 8">
    <name type="scientific">Xylanibacter ruminicola (strain ATCC 19189 / DSM 19721 / CIP 105475 / JCM 8958 / 23)</name>
    <name type="common">Prevotella ruminicola</name>
    <dbReference type="NCBI Taxonomy" id="264731"/>
    <lineage>
        <taxon>Bacteria</taxon>
        <taxon>Pseudomonadati</taxon>
        <taxon>Bacteroidota</taxon>
        <taxon>Bacteroidia</taxon>
        <taxon>Bacteroidales</taxon>
        <taxon>Prevotellaceae</taxon>
        <taxon>Xylanibacter</taxon>
    </lineage>
</organism>
<comment type="subcellular location">
    <subcellularLocation>
        <location evidence="1">Membrane</location>
    </subcellularLocation>
</comment>
<evidence type="ECO:0000313" key="8">
    <source>
        <dbReference type="Proteomes" id="UP000000927"/>
    </source>
</evidence>
<dbReference type="InterPro" id="IPR000184">
    <property type="entry name" value="Bac_surfAg_D15"/>
</dbReference>
<evidence type="ECO:0000313" key="7">
    <source>
        <dbReference type="EMBL" id="ADE81494.1"/>
    </source>
</evidence>
<dbReference type="KEGG" id="pru:PRU_0300"/>
<accession>D5EWR8</accession>
<dbReference type="Gene3D" id="3.10.20.310">
    <property type="entry name" value="membrane protein fhac"/>
    <property type="match status" value="1"/>
</dbReference>
<evidence type="ECO:0000256" key="4">
    <source>
        <dbReference type="ARBA" id="ARBA00023136"/>
    </source>
</evidence>
<name>D5EWR8_XYLR2</name>
<dbReference type="Proteomes" id="UP000000927">
    <property type="component" value="Chromosome"/>
</dbReference>
<keyword evidence="2" id="KW-0812">Transmembrane</keyword>
<evidence type="ECO:0000256" key="1">
    <source>
        <dbReference type="ARBA" id="ARBA00004370"/>
    </source>
</evidence>
<protein>
    <submittedName>
        <fullName evidence="7">Outer membrane protein, OMP85 family</fullName>
    </submittedName>
</protein>
<dbReference type="eggNOG" id="COG0729">
    <property type="taxonomic scope" value="Bacteria"/>
</dbReference>
<keyword evidence="4" id="KW-0472">Membrane</keyword>
<keyword evidence="8" id="KW-1185">Reference proteome</keyword>
<dbReference type="STRING" id="264731.PRU_0300"/>
<evidence type="ECO:0000256" key="2">
    <source>
        <dbReference type="ARBA" id="ARBA00022692"/>
    </source>
</evidence>
<dbReference type="GO" id="GO:0019867">
    <property type="term" value="C:outer membrane"/>
    <property type="evidence" value="ECO:0007669"/>
    <property type="project" value="InterPro"/>
</dbReference>
<dbReference type="PANTHER" id="PTHR12815">
    <property type="entry name" value="SORTING AND ASSEMBLY MACHINERY SAMM50 PROTEIN FAMILY MEMBER"/>
    <property type="match status" value="1"/>
</dbReference>
<evidence type="ECO:0000259" key="6">
    <source>
        <dbReference type="Pfam" id="PF01103"/>
    </source>
</evidence>
<dbReference type="AlphaFoldDB" id="D5EWR8"/>
<keyword evidence="3" id="KW-0732">Signal</keyword>
<dbReference type="Gene3D" id="2.40.160.50">
    <property type="entry name" value="membrane protein fhac: a member of the omp85/tpsb transporter family"/>
    <property type="match status" value="1"/>
</dbReference>
<evidence type="ECO:0000256" key="5">
    <source>
        <dbReference type="ARBA" id="ARBA00023237"/>
    </source>
</evidence>
<proteinExistence type="predicted"/>
<gene>
    <name evidence="7" type="ordered locus">PRU_0300</name>
</gene>
<evidence type="ECO:0000256" key="3">
    <source>
        <dbReference type="ARBA" id="ARBA00022729"/>
    </source>
</evidence>